<feature type="transmembrane region" description="Helical" evidence="4">
    <location>
        <begin position="102"/>
        <end position="126"/>
    </location>
</feature>
<proteinExistence type="predicted"/>
<keyword evidence="7" id="KW-1185">Reference proteome</keyword>
<keyword evidence="1 4" id="KW-0812">Transmembrane</keyword>
<dbReference type="PROSITE" id="PS50850">
    <property type="entry name" value="MFS"/>
    <property type="match status" value="1"/>
</dbReference>
<evidence type="ECO:0000313" key="7">
    <source>
        <dbReference type="Proteomes" id="UP000035444"/>
    </source>
</evidence>
<dbReference type="AlphaFoldDB" id="A0A0H2MAB7"/>
<dbReference type="Gene3D" id="1.20.1250.20">
    <property type="entry name" value="MFS general substrate transporter like domains"/>
    <property type="match status" value="1"/>
</dbReference>
<dbReference type="SUPFAM" id="SSF103473">
    <property type="entry name" value="MFS general substrate transporter"/>
    <property type="match status" value="1"/>
</dbReference>
<feature type="transmembrane region" description="Helical" evidence="4">
    <location>
        <begin position="138"/>
        <end position="164"/>
    </location>
</feature>
<evidence type="ECO:0000256" key="3">
    <source>
        <dbReference type="ARBA" id="ARBA00023136"/>
    </source>
</evidence>
<evidence type="ECO:0000313" key="6">
    <source>
        <dbReference type="EMBL" id="KLN59293.1"/>
    </source>
</evidence>
<feature type="transmembrane region" description="Helical" evidence="4">
    <location>
        <begin position="49"/>
        <end position="66"/>
    </location>
</feature>
<feature type="transmembrane region" description="Helical" evidence="4">
    <location>
        <begin position="170"/>
        <end position="189"/>
    </location>
</feature>
<sequence length="414" mass="45666">MVNFILANVRFLAFGFVVAFASSFGQTFYVSLFNQEIRTELNLSHGDFGALYSAATLISGFAVIWFGKQIDYMDLRLYSYLVILGLCIAALGMAFIPSGFPFLILPLFFLVRLCGQGLMSHISVTAMARYFHDNRGRAISIASLGLSLGEASLPLLTIWLLSWLNWREAWILNAGVLGLVLMPLVFMLLRGHSERDARMNEQIKSQALASGNDDLHKQWTRCDVLRDPSFYLMLPGLSTLAFIVTGIFFHQIHIVTGKGWSMAWFAGNFTIYAVMITISAVMAGSLVDRFGAVRLLVVHIPIFLIGLLFLGLSEHLYAATLFMSFIGISVGFGSTVTSAIWAEIYGTRHIGAIRAMAMSVSVLASALSPVLFGWLFDLGVSSEAVVMGCVVWCVFATLCLRGAQRQFLKRRVGK</sequence>
<keyword evidence="2 4" id="KW-1133">Transmembrane helix</keyword>
<dbReference type="PANTHER" id="PTHR11360:SF308">
    <property type="entry name" value="BLL3089 PROTEIN"/>
    <property type="match status" value="1"/>
</dbReference>
<feature type="transmembrane region" description="Helical" evidence="4">
    <location>
        <begin position="384"/>
        <end position="403"/>
    </location>
</feature>
<dbReference type="RefSeq" id="WP_047765705.1">
    <property type="nucleotide sequence ID" value="NZ_LAQL01000017.1"/>
</dbReference>
<feature type="transmembrane region" description="Helical" evidence="4">
    <location>
        <begin position="262"/>
        <end position="284"/>
    </location>
</feature>
<dbReference type="Proteomes" id="UP000035444">
    <property type="component" value="Unassembled WGS sequence"/>
</dbReference>
<feature type="transmembrane region" description="Helical" evidence="4">
    <location>
        <begin position="316"/>
        <end position="341"/>
    </location>
</feature>
<dbReference type="InterPro" id="IPR020846">
    <property type="entry name" value="MFS_dom"/>
</dbReference>
<dbReference type="STRING" id="1489064.WH96_18435"/>
<feature type="transmembrane region" description="Helical" evidence="4">
    <location>
        <begin position="291"/>
        <end position="310"/>
    </location>
</feature>
<name>A0A0H2MAB7_9PROT</name>
<evidence type="ECO:0000259" key="5">
    <source>
        <dbReference type="PROSITE" id="PS50850"/>
    </source>
</evidence>
<feature type="transmembrane region" description="Helical" evidence="4">
    <location>
        <begin position="230"/>
        <end position="250"/>
    </location>
</feature>
<dbReference type="OrthoDB" id="1404228at2"/>
<feature type="domain" description="Major facilitator superfamily (MFS) profile" evidence="5">
    <location>
        <begin position="11"/>
        <end position="405"/>
    </location>
</feature>
<evidence type="ECO:0000256" key="2">
    <source>
        <dbReference type="ARBA" id="ARBA00022989"/>
    </source>
</evidence>
<dbReference type="Pfam" id="PF07690">
    <property type="entry name" value="MFS_1"/>
    <property type="match status" value="1"/>
</dbReference>
<organism evidence="6 7">
    <name type="scientific">Kiloniella spongiae</name>
    <dbReference type="NCBI Taxonomy" id="1489064"/>
    <lineage>
        <taxon>Bacteria</taxon>
        <taxon>Pseudomonadati</taxon>
        <taxon>Pseudomonadota</taxon>
        <taxon>Alphaproteobacteria</taxon>
        <taxon>Rhodospirillales</taxon>
        <taxon>Kiloniellaceae</taxon>
        <taxon>Kiloniella</taxon>
    </lineage>
</organism>
<feature type="transmembrane region" description="Helical" evidence="4">
    <location>
        <begin position="353"/>
        <end position="372"/>
    </location>
</feature>
<evidence type="ECO:0000256" key="4">
    <source>
        <dbReference type="SAM" id="Phobius"/>
    </source>
</evidence>
<keyword evidence="3 4" id="KW-0472">Membrane</keyword>
<dbReference type="GO" id="GO:0022857">
    <property type="term" value="F:transmembrane transporter activity"/>
    <property type="evidence" value="ECO:0007669"/>
    <property type="project" value="InterPro"/>
</dbReference>
<reference evidence="6 7" key="1">
    <citation type="submission" date="2015-03" db="EMBL/GenBank/DDBJ databases">
        <title>Genome Sequence of Kiloniella spongiae MEBiC09566, isolated from a marine sponge.</title>
        <authorList>
            <person name="Shao Z."/>
            <person name="Wang L."/>
            <person name="Li X."/>
        </authorList>
    </citation>
    <scope>NUCLEOTIDE SEQUENCE [LARGE SCALE GENOMIC DNA]</scope>
    <source>
        <strain evidence="6 7">MEBiC09566</strain>
    </source>
</reference>
<dbReference type="InterPro" id="IPR011701">
    <property type="entry name" value="MFS"/>
</dbReference>
<protein>
    <recommendedName>
        <fullName evidence="5">Major facilitator superfamily (MFS) profile domain-containing protein</fullName>
    </recommendedName>
</protein>
<accession>A0A0H2MAB7</accession>
<dbReference type="InterPro" id="IPR050327">
    <property type="entry name" value="Proton-linked_MCT"/>
</dbReference>
<dbReference type="PANTHER" id="PTHR11360">
    <property type="entry name" value="MONOCARBOXYLATE TRANSPORTER"/>
    <property type="match status" value="1"/>
</dbReference>
<comment type="caution">
    <text evidence="6">The sequence shown here is derived from an EMBL/GenBank/DDBJ whole genome shotgun (WGS) entry which is preliminary data.</text>
</comment>
<dbReference type="InterPro" id="IPR036259">
    <property type="entry name" value="MFS_trans_sf"/>
</dbReference>
<gene>
    <name evidence="6" type="ORF">WH96_18435</name>
</gene>
<evidence type="ECO:0000256" key="1">
    <source>
        <dbReference type="ARBA" id="ARBA00022692"/>
    </source>
</evidence>
<dbReference type="EMBL" id="LAQL01000017">
    <property type="protein sequence ID" value="KLN59293.1"/>
    <property type="molecule type" value="Genomic_DNA"/>
</dbReference>
<feature type="transmembrane region" description="Helical" evidence="4">
    <location>
        <begin position="78"/>
        <end position="96"/>
    </location>
</feature>